<name>A0A2I0IWB0_PUNGR</name>
<comment type="caution">
    <text evidence="1">The sequence shown here is derived from an EMBL/GenBank/DDBJ whole genome shotgun (WGS) entry which is preliminary data.</text>
</comment>
<keyword evidence="2" id="KW-1185">Reference proteome</keyword>
<dbReference type="AlphaFoldDB" id="A0A2I0IWB0"/>
<proteinExistence type="predicted"/>
<gene>
    <name evidence="1" type="ORF">CRG98_031347</name>
</gene>
<evidence type="ECO:0000313" key="2">
    <source>
        <dbReference type="Proteomes" id="UP000233551"/>
    </source>
</evidence>
<sequence>MKKIWWKKRGKGAGGGALPMVTTDRLGSPIITVVYSEPDWEGDGRLAPGEAPQMGIDRTSRIMLEATTPLIKSLITTVLVDDLD</sequence>
<evidence type="ECO:0000313" key="1">
    <source>
        <dbReference type="EMBL" id="PKI48264.1"/>
    </source>
</evidence>
<organism evidence="1 2">
    <name type="scientific">Punica granatum</name>
    <name type="common">Pomegranate</name>
    <dbReference type="NCBI Taxonomy" id="22663"/>
    <lineage>
        <taxon>Eukaryota</taxon>
        <taxon>Viridiplantae</taxon>
        <taxon>Streptophyta</taxon>
        <taxon>Embryophyta</taxon>
        <taxon>Tracheophyta</taxon>
        <taxon>Spermatophyta</taxon>
        <taxon>Magnoliopsida</taxon>
        <taxon>eudicotyledons</taxon>
        <taxon>Gunneridae</taxon>
        <taxon>Pentapetalae</taxon>
        <taxon>rosids</taxon>
        <taxon>malvids</taxon>
        <taxon>Myrtales</taxon>
        <taxon>Lythraceae</taxon>
        <taxon>Punica</taxon>
    </lineage>
</organism>
<protein>
    <submittedName>
        <fullName evidence="1">Uncharacterized protein</fullName>
    </submittedName>
</protein>
<dbReference type="Proteomes" id="UP000233551">
    <property type="component" value="Unassembled WGS sequence"/>
</dbReference>
<dbReference type="EMBL" id="PGOL01002418">
    <property type="protein sequence ID" value="PKI48264.1"/>
    <property type="molecule type" value="Genomic_DNA"/>
</dbReference>
<reference evidence="1 2" key="1">
    <citation type="submission" date="2017-11" db="EMBL/GenBank/DDBJ databases">
        <title>De-novo sequencing of pomegranate (Punica granatum L.) genome.</title>
        <authorList>
            <person name="Akparov Z."/>
            <person name="Amiraslanov A."/>
            <person name="Hajiyeva S."/>
            <person name="Abbasov M."/>
            <person name="Kaur K."/>
            <person name="Hamwieh A."/>
            <person name="Solovyev V."/>
            <person name="Salamov A."/>
            <person name="Braich B."/>
            <person name="Kosarev P."/>
            <person name="Mahmoud A."/>
            <person name="Hajiyev E."/>
            <person name="Babayeva S."/>
            <person name="Izzatullayeva V."/>
            <person name="Mammadov A."/>
            <person name="Mammadov A."/>
            <person name="Sharifova S."/>
            <person name="Ojaghi J."/>
            <person name="Eynullazada K."/>
            <person name="Bayramov B."/>
            <person name="Abdulazimova A."/>
            <person name="Shahmuradov I."/>
        </authorList>
    </citation>
    <scope>NUCLEOTIDE SEQUENCE [LARGE SCALE GENOMIC DNA]</scope>
    <source>
        <strain evidence="2">cv. AG2017</strain>
        <tissue evidence="1">Leaf</tissue>
    </source>
</reference>
<accession>A0A2I0IWB0</accession>